<dbReference type="Gene3D" id="1.10.630.10">
    <property type="entry name" value="Cytochrome P450"/>
    <property type="match status" value="1"/>
</dbReference>
<dbReference type="OrthoDB" id="1470350at2759"/>
<dbReference type="InterPro" id="IPR002401">
    <property type="entry name" value="Cyt_P450_E_grp-I"/>
</dbReference>
<dbReference type="PRINTS" id="PR00385">
    <property type="entry name" value="P450"/>
</dbReference>
<evidence type="ECO:0000313" key="7">
    <source>
        <dbReference type="EMBL" id="OAG39773.1"/>
    </source>
</evidence>
<organism evidence="7 8">
    <name type="scientific">Fonsecaea monophora</name>
    <dbReference type="NCBI Taxonomy" id="254056"/>
    <lineage>
        <taxon>Eukaryota</taxon>
        <taxon>Fungi</taxon>
        <taxon>Dikarya</taxon>
        <taxon>Ascomycota</taxon>
        <taxon>Pezizomycotina</taxon>
        <taxon>Eurotiomycetes</taxon>
        <taxon>Chaetothyriomycetidae</taxon>
        <taxon>Chaetothyriales</taxon>
        <taxon>Herpotrichiellaceae</taxon>
        <taxon>Fonsecaea</taxon>
    </lineage>
</organism>
<evidence type="ECO:0000256" key="1">
    <source>
        <dbReference type="ARBA" id="ARBA00010617"/>
    </source>
</evidence>
<keyword evidence="5" id="KW-0349">Heme</keyword>
<evidence type="ECO:0000313" key="8">
    <source>
        <dbReference type="Proteomes" id="UP000077002"/>
    </source>
</evidence>
<dbReference type="InterPro" id="IPR050364">
    <property type="entry name" value="Cytochrome_P450_fung"/>
</dbReference>
<dbReference type="Pfam" id="PF00067">
    <property type="entry name" value="p450"/>
    <property type="match status" value="1"/>
</dbReference>
<name>A0A177F6E6_9EURO</name>
<evidence type="ECO:0000256" key="4">
    <source>
        <dbReference type="ARBA" id="ARBA00023004"/>
    </source>
</evidence>
<keyword evidence="6" id="KW-0812">Transmembrane</keyword>
<evidence type="ECO:0008006" key="9">
    <source>
        <dbReference type="Google" id="ProtNLM"/>
    </source>
</evidence>
<dbReference type="GO" id="GO:0016705">
    <property type="term" value="F:oxidoreductase activity, acting on paired donors, with incorporation or reduction of molecular oxygen"/>
    <property type="evidence" value="ECO:0007669"/>
    <property type="project" value="InterPro"/>
</dbReference>
<dbReference type="PANTHER" id="PTHR46300">
    <property type="entry name" value="P450, PUTATIVE (EUROFUNG)-RELATED-RELATED"/>
    <property type="match status" value="1"/>
</dbReference>
<feature type="binding site" description="axial binding residue" evidence="5">
    <location>
        <position position="452"/>
    </location>
    <ligand>
        <name>heme</name>
        <dbReference type="ChEBI" id="CHEBI:30413"/>
    </ligand>
    <ligandPart>
        <name>Fe</name>
        <dbReference type="ChEBI" id="CHEBI:18248"/>
    </ligandPart>
</feature>
<proteinExistence type="inferred from homology"/>
<sequence length="549" mass="62967">MLLPSTTFLDLDSLSRVLSIYKWIALLFLGVPLLWITIDYVRVLRLRRRMPPGPFPLPIIGTVGRIPMSKPWITFERWAKEYDSPLITIWTGTTPTVIANDCWSASELMDRRANIYSSRPHMVLVGDMFDESTTNQTSLVYGDQWRTHRRIMHAAVGAQAVRAYRTFQGNESRVLALNILESPDDYVNSIERYSTSVVSIVGWGRRIQANNDYVLGIALSFVQNGAGFSSPGQFLTESYPWLCKLPAWIYPLPSILWKEGQRSLKYFYALSLEASLSKIDNFSKHLIKSQKQYGLSYKEVASLTGNLIGGGVDTTTTSTISFIFAMCLFPEVQRKAQEELDRVLPERDRFPTWTEENQLPYLDAIITENFRWRSAIVLGGPPHAPIKDDVYNGYLIPKGTTLIGNLWAIHRNPRDYPSPDEFRPERWLNEDERRPNPTKRGIFTFGWGRRACSGQPMAEQGIWFTCAELLWAFKMRAIDEHGNDVKLDPFAYDDRSTSRPLPFRVEFKPRFRGVEDIIRSEAKRALAELEMYNGETAVTMDNAEQFLKQ</sequence>
<feature type="transmembrane region" description="Helical" evidence="6">
    <location>
        <begin position="20"/>
        <end position="41"/>
    </location>
</feature>
<dbReference type="InterPro" id="IPR036396">
    <property type="entry name" value="Cyt_P450_sf"/>
</dbReference>
<protein>
    <recommendedName>
        <fullName evidence="9">Cytochrome P450</fullName>
    </recommendedName>
</protein>
<dbReference type="AlphaFoldDB" id="A0A177F6E6"/>
<dbReference type="GO" id="GO:0020037">
    <property type="term" value="F:heme binding"/>
    <property type="evidence" value="ECO:0007669"/>
    <property type="project" value="InterPro"/>
</dbReference>
<dbReference type="InterPro" id="IPR001128">
    <property type="entry name" value="Cyt_P450"/>
</dbReference>
<comment type="cofactor">
    <cofactor evidence="5">
        <name>heme</name>
        <dbReference type="ChEBI" id="CHEBI:30413"/>
    </cofactor>
</comment>
<dbReference type="PANTHER" id="PTHR46300:SF4">
    <property type="entry name" value="CYTOCHROME P450 98A3"/>
    <property type="match status" value="1"/>
</dbReference>
<evidence type="ECO:0000256" key="2">
    <source>
        <dbReference type="ARBA" id="ARBA00022723"/>
    </source>
</evidence>
<keyword evidence="6" id="KW-0472">Membrane</keyword>
<comment type="caution">
    <text evidence="7">The sequence shown here is derived from an EMBL/GenBank/DDBJ whole genome shotgun (WGS) entry which is preliminary data.</text>
</comment>
<gene>
    <name evidence="7" type="ORF">AYO21_06048</name>
</gene>
<keyword evidence="2 5" id="KW-0479">Metal-binding</keyword>
<dbReference type="CDD" id="cd11065">
    <property type="entry name" value="CYP64-like"/>
    <property type="match status" value="1"/>
</dbReference>
<reference evidence="7 8" key="1">
    <citation type="submission" date="2016-03" db="EMBL/GenBank/DDBJ databases">
        <title>Draft genome sequence of the Fonsecaea monophora CBS 269.37.</title>
        <authorList>
            <person name="Bombassaro A."/>
            <person name="Vinicius W.A."/>
            <person name="De Hoog S."/>
            <person name="Sun J."/>
            <person name="Souza E.M."/>
            <person name="Raittz R.T."/>
            <person name="Costa F."/>
            <person name="Leao A.C."/>
            <person name="Tadra-Sfeir M.Z."/>
            <person name="Baura V."/>
            <person name="Balsanelli E."/>
            <person name="Pedrosa F.O."/>
            <person name="Moreno L.F."/>
            <person name="Steffens M.B."/>
            <person name="Xi L."/>
            <person name="Bocca A.L."/>
            <person name="Felipe M.S."/>
            <person name="Teixeira M."/>
            <person name="Telles Filho F.Q."/>
            <person name="Azevedo C.M."/>
            <person name="Gomes R."/>
            <person name="Vicente V.A."/>
        </authorList>
    </citation>
    <scope>NUCLEOTIDE SEQUENCE [LARGE SCALE GENOMIC DNA]</scope>
    <source>
        <strain evidence="7 8">CBS 269.37</strain>
    </source>
</reference>
<dbReference type="Proteomes" id="UP000077002">
    <property type="component" value="Unassembled WGS sequence"/>
</dbReference>
<keyword evidence="6" id="KW-1133">Transmembrane helix</keyword>
<accession>A0A177F6E6</accession>
<dbReference type="EMBL" id="LVKK01000040">
    <property type="protein sequence ID" value="OAG39773.1"/>
    <property type="molecule type" value="Genomic_DNA"/>
</dbReference>
<keyword evidence="8" id="KW-1185">Reference proteome</keyword>
<comment type="similarity">
    <text evidence="1">Belongs to the cytochrome P450 family.</text>
</comment>
<keyword evidence="3" id="KW-0560">Oxidoreductase</keyword>
<evidence type="ECO:0000256" key="6">
    <source>
        <dbReference type="SAM" id="Phobius"/>
    </source>
</evidence>
<dbReference type="RefSeq" id="XP_022511725.1">
    <property type="nucleotide sequence ID" value="XM_022656013.1"/>
</dbReference>
<evidence type="ECO:0000256" key="3">
    <source>
        <dbReference type="ARBA" id="ARBA00023002"/>
    </source>
</evidence>
<dbReference type="SUPFAM" id="SSF48264">
    <property type="entry name" value="Cytochrome P450"/>
    <property type="match status" value="1"/>
</dbReference>
<dbReference type="PRINTS" id="PR00463">
    <property type="entry name" value="EP450I"/>
</dbReference>
<keyword evidence="4 5" id="KW-0408">Iron</keyword>
<dbReference type="GeneID" id="34601211"/>
<evidence type="ECO:0000256" key="5">
    <source>
        <dbReference type="PIRSR" id="PIRSR602401-1"/>
    </source>
</evidence>
<dbReference type="GO" id="GO:0005506">
    <property type="term" value="F:iron ion binding"/>
    <property type="evidence" value="ECO:0007669"/>
    <property type="project" value="InterPro"/>
</dbReference>
<dbReference type="GO" id="GO:0004497">
    <property type="term" value="F:monooxygenase activity"/>
    <property type="evidence" value="ECO:0007669"/>
    <property type="project" value="InterPro"/>
</dbReference>